<dbReference type="Proteomes" id="UP001311232">
    <property type="component" value="Unassembled WGS sequence"/>
</dbReference>
<feature type="region of interest" description="Disordered" evidence="1">
    <location>
        <begin position="1"/>
        <end position="181"/>
    </location>
</feature>
<proteinExistence type="predicted"/>
<dbReference type="EMBL" id="JAHHUM010000598">
    <property type="protein sequence ID" value="KAK5618827.1"/>
    <property type="molecule type" value="Genomic_DNA"/>
</dbReference>
<evidence type="ECO:0000256" key="1">
    <source>
        <dbReference type="SAM" id="MobiDB-lite"/>
    </source>
</evidence>
<organism evidence="2 3">
    <name type="scientific">Crenichthys baileyi</name>
    <name type="common">White River springfish</name>
    <dbReference type="NCBI Taxonomy" id="28760"/>
    <lineage>
        <taxon>Eukaryota</taxon>
        <taxon>Metazoa</taxon>
        <taxon>Chordata</taxon>
        <taxon>Craniata</taxon>
        <taxon>Vertebrata</taxon>
        <taxon>Euteleostomi</taxon>
        <taxon>Actinopterygii</taxon>
        <taxon>Neopterygii</taxon>
        <taxon>Teleostei</taxon>
        <taxon>Neoteleostei</taxon>
        <taxon>Acanthomorphata</taxon>
        <taxon>Ovalentaria</taxon>
        <taxon>Atherinomorphae</taxon>
        <taxon>Cyprinodontiformes</taxon>
        <taxon>Goodeidae</taxon>
        <taxon>Crenichthys</taxon>
    </lineage>
</organism>
<keyword evidence="3" id="KW-1185">Reference proteome</keyword>
<feature type="compositionally biased region" description="Basic residues" evidence="1">
    <location>
        <begin position="114"/>
        <end position="123"/>
    </location>
</feature>
<evidence type="ECO:0000313" key="3">
    <source>
        <dbReference type="Proteomes" id="UP001311232"/>
    </source>
</evidence>
<feature type="compositionally biased region" description="Pro residues" evidence="1">
    <location>
        <begin position="151"/>
        <end position="165"/>
    </location>
</feature>
<comment type="caution">
    <text evidence="2">The sequence shown here is derived from an EMBL/GenBank/DDBJ whole genome shotgun (WGS) entry which is preliminary data.</text>
</comment>
<gene>
    <name evidence="2" type="ORF">CRENBAI_010576</name>
</gene>
<dbReference type="AlphaFoldDB" id="A0AAV9SDA7"/>
<sequence length="181" mass="20046">MEKNTNQQRRRVPQHNAAWRPTPPIRGRRSTTPSTGQQRRPLTPSHNNPPREHPGKQAKPHPKYEAQKPDASAEPSDARSAAPTPGGQSRHAQDHRPNTTARNTAEDRMQQRAPKAKAAHKTHTAQVHPHQPPKNKAPCESAPPRKEDPQHPGPRTCPTPIPLPEAAPQEDPPRGPQKARV</sequence>
<reference evidence="2 3" key="1">
    <citation type="submission" date="2021-06" db="EMBL/GenBank/DDBJ databases">
        <authorList>
            <person name="Palmer J.M."/>
        </authorList>
    </citation>
    <scope>NUCLEOTIDE SEQUENCE [LARGE SCALE GENOMIC DNA]</scope>
    <source>
        <strain evidence="2 3">MEX-2019</strain>
        <tissue evidence="2">Muscle</tissue>
    </source>
</reference>
<name>A0AAV9SDA7_9TELE</name>
<evidence type="ECO:0000313" key="2">
    <source>
        <dbReference type="EMBL" id="KAK5618827.1"/>
    </source>
</evidence>
<protein>
    <submittedName>
        <fullName evidence="2">Uncharacterized protein</fullName>
    </submittedName>
</protein>
<accession>A0AAV9SDA7</accession>
<feature type="compositionally biased region" description="Polar residues" evidence="1">
    <location>
        <begin position="30"/>
        <end position="48"/>
    </location>
</feature>